<keyword evidence="1" id="KW-0472">Membrane</keyword>
<keyword evidence="3" id="KW-1185">Reference proteome</keyword>
<dbReference type="RefSeq" id="WP_035251626.1">
    <property type="nucleotide sequence ID" value="NZ_AQQY01000007.1"/>
</dbReference>
<dbReference type="STRING" id="1461693.ATO10_11517"/>
<evidence type="ECO:0000256" key="1">
    <source>
        <dbReference type="SAM" id="Phobius"/>
    </source>
</evidence>
<reference evidence="2 3" key="1">
    <citation type="submission" date="2013-04" db="EMBL/GenBank/DDBJ databases">
        <title>Shimia sp. 22II-S11-Z10 Genome Sequencing.</title>
        <authorList>
            <person name="Lai Q."/>
            <person name="Li G."/>
            <person name="Shao Z."/>
        </authorList>
    </citation>
    <scope>NUCLEOTIDE SEQUENCE [LARGE SCALE GENOMIC DNA]</scope>
    <source>
        <strain evidence="3">22II-S11-Z10</strain>
    </source>
</reference>
<dbReference type="Proteomes" id="UP000024836">
    <property type="component" value="Unassembled WGS sequence"/>
</dbReference>
<dbReference type="InterPro" id="IPR045519">
    <property type="entry name" value="DUF6476"/>
</dbReference>
<evidence type="ECO:0000313" key="2">
    <source>
        <dbReference type="EMBL" id="KCV81538.1"/>
    </source>
</evidence>
<comment type="caution">
    <text evidence="2">The sequence shown here is derived from an EMBL/GenBank/DDBJ whole genome shotgun (WGS) entry which is preliminary data.</text>
</comment>
<evidence type="ECO:0000313" key="3">
    <source>
        <dbReference type="Proteomes" id="UP000024836"/>
    </source>
</evidence>
<dbReference type="eggNOG" id="ENOG5032ZZI">
    <property type="taxonomic scope" value="Bacteria"/>
</dbReference>
<feature type="transmembrane region" description="Helical" evidence="1">
    <location>
        <begin position="22"/>
        <end position="43"/>
    </location>
</feature>
<accession>A0A058ZIX9</accession>
<dbReference type="EMBL" id="AQQY01000007">
    <property type="protein sequence ID" value="KCV81538.1"/>
    <property type="molecule type" value="Genomic_DNA"/>
</dbReference>
<sequence>MDDTPNEDEGTLPPNLQFLRQLVTVLTATMIIGVLVIIALIVIRFWGDKPFTLPDQIVLPAGASISAFTKGDGWYAVVTGDQQILIFDAKSGELLQSTQVVLGD</sequence>
<organism evidence="2 3">
    <name type="scientific">Actibacterium atlanticum</name>
    <dbReference type="NCBI Taxonomy" id="1461693"/>
    <lineage>
        <taxon>Bacteria</taxon>
        <taxon>Pseudomonadati</taxon>
        <taxon>Pseudomonadota</taxon>
        <taxon>Alphaproteobacteria</taxon>
        <taxon>Rhodobacterales</taxon>
        <taxon>Roseobacteraceae</taxon>
        <taxon>Actibacterium</taxon>
    </lineage>
</organism>
<dbReference type="OrthoDB" id="7872651at2"/>
<dbReference type="AlphaFoldDB" id="A0A058ZIX9"/>
<name>A0A058ZIX9_9RHOB</name>
<dbReference type="Pfam" id="PF20082">
    <property type="entry name" value="DUF6476"/>
    <property type="match status" value="1"/>
</dbReference>
<protein>
    <submittedName>
        <fullName evidence="2">Uncharacterized protein</fullName>
    </submittedName>
</protein>
<keyword evidence="1" id="KW-1133">Transmembrane helix</keyword>
<proteinExistence type="predicted"/>
<gene>
    <name evidence="2" type="ORF">ATO10_11517</name>
</gene>
<keyword evidence="1" id="KW-0812">Transmembrane</keyword>